<organism evidence="2 3">
    <name type="scientific">Sulfuriroseicoccus oceanibius</name>
    <dbReference type="NCBI Taxonomy" id="2707525"/>
    <lineage>
        <taxon>Bacteria</taxon>
        <taxon>Pseudomonadati</taxon>
        <taxon>Verrucomicrobiota</taxon>
        <taxon>Verrucomicrobiia</taxon>
        <taxon>Verrucomicrobiales</taxon>
        <taxon>Verrucomicrobiaceae</taxon>
        <taxon>Sulfuriroseicoccus</taxon>
    </lineage>
</organism>
<dbReference type="GO" id="GO:0003676">
    <property type="term" value="F:nucleic acid binding"/>
    <property type="evidence" value="ECO:0007669"/>
    <property type="project" value="InterPro"/>
</dbReference>
<reference evidence="2 3" key="1">
    <citation type="submission" date="2020-12" db="EMBL/GenBank/DDBJ databases">
        <title>Sulforoseuscoccus oceanibium gen. nov., sp. nov., a representative of the phylum Verrucomicrobia with special cytoplasmic membrane, and proposal of Sulforoseuscoccusaceae fam. nov.</title>
        <authorList>
            <person name="Xi F."/>
        </authorList>
    </citation>
    <scope>NUCLEOTIDE SEQUENCE [LARGE SCALE GENOMIC DNA]</scope>
    <source>
        <strain evidence="2 3">T37</strain>
    </source>
</reference>
<dbReference type="AlphaFoldDB" id="A0A6B3LAD7"/>
<dbReference type="RefSeq" id="WP_164365290.1">
    <property type="nucleotide sequence ID" value="NZ_CP066776.1"/>
</dbReference>
<dbReference type="EMBL" id="CP066776">
    <property type="protein sequence ID" value="QQL44971.1"/>
    <property type="molecule type" value="Genomic_DNA"/>
</dbReference>
<dbReference type="KEGG" id="soa:G3M56_014060"/>
<gene>
    <name evidence="2" type="ORF">G3M56_014060</name>
</gene>
<keyword evidence="3" id="KW-1185">Reference proteome</keyword>
<evidence type="ECO:0000313" key="3">
    <source>
        <dbReference type="Proteomes" id="UP000475117"/>
    </source>
</evidence>
<accession>A0A6B3LAD7</accession>
<proteinExistence type="predicted"/>
<evidence type="ECO:0000313" key="2">
    <source>
        <dbReference type="EMBL" id="QQL44971.1"/>
    </source>
</evidence>
<dbReference type="Gene3D" id="3.30.420.10">
    <property type="entry name" value="Ribonuclease H-like superfamily/Ribonuclease H"/>
    <property type="match status" value="1"/>
</dbReference>
<dbReference type="SUPFAM" id="SSF53098">
    <property type="entry name" value="Ribonuclease H-like"/>
    <property type="match status" value="1"/>
</dbReference>
<name>A0A6B3LAD7_9BACT</name>
<dbReference type="InterPro" id="IPR036397">
    <property type="entry name" value="RNaseH_sf"/>
</dbReference>
<dbReference type="Pfam" id="PF13482">
    <property type="entry name" value="RNase_H_2"/>
    <property type="match status" value="1"/>
</dbReference>
<dbReference type="InterPro" id="IPR038720">
    <property type="entry name" value="YprB_RNase_H-like_dom"/>
</dbReference>
<feature type="domain" description="YprB ribonuclease H-like" evidence="1">
    <location>
        <begin position="6"/>
        <end position="155"/>
    </location>
</feature>
<dbReference type="Proteomes" id="UP000475117">
    <property type="component" value="Chromosome"/>
</dbReference>
<dbReference type="InterPro" id="IPR012337">
    <property type="entry name" value="RNaseH-like_sf"/>
</dbReference>
<sequence>MAKDIVYFDLETQRSANDVGGWNFKDRMGMSVGVTYSTASGEYKMYAESEANELIQQLLNADLVVGYNHLYFDYAVLQGYYAFDILSQTNNLDMMVSIEKQCGIRPKLDSVAEASLGAGKTAEGLQAIKWWREGKLKEIAEYCAYDVKVTRYVHEYGVENGFIKFKDKAGHDVKVDVPW</sequence>
<evidence type="ECO:0000259" key="1">
    <source>
        <dbReference type="Pfam" id="PF13482"/>
    </source>
</evidence>
<protein>
    <submittedName>
        <fullName evidence="2">Ribonuclease H-like domain-containing protein</fullName>
    </submittedName>
</protein>